<reference evidence="3" key="1">
    <citation type="journal article" date="2020" name="Nat. Commun.">
        <title>Large-scale genome sequencing of mycorrhizal fungi provides insights into the early evolution of symbiotic traits.</title>
        <authorList>
            <person name="Miyauchi S."/>
            <person name="Kiss E."/>
            <person name="Kuo A."/>
            <person name="Drula E."/>
            <person name="Kohler A."/>
            <person name="Sanchez-Garcia M."/>
            <person name="Morin E."/>
            <person name="Andreopoulos B."/>
            <person name="Barry K.W."/>
            <person name="Bonito G."/>
            <person name="Buee M."/>
            <person name="Carver A."/>
            <person name="Chen C."/>
            <person name="Cichocki N."/>
            <person name="Clum A."/>
            <person name="Culley D."/>
            <person name="Crous P.W."/>
            <person name="Fauchery L."/>
            <person name="Girlanda M."/>
            <person name="Hayes R.D."/>
            <person name="Keri Z."/>
            <person name="LaButti K."/>
            <person name="Lipzen A."/>
            <person name="Lombard V."/>
            <person name="Magnuson J."/>
            <person name="Maillard F."/>
            <person name="Murat C."/>
            <person name="Nolan M."/>
            <person name="Ohm R.A."/>
            <person name="Pangilinan J."/>
            <person name="Pereira M.F."/>
            <person name="Perotto S."/>
            <person name="Peter M."/>
            <person name="Pfister S."/>
            <person name="Riley R."/>
            <person name="Sitrit Y."/>
            <person name="Stielow J.B."/>
            <person name="Szollosi G."/>
            <person name="Zifcakova L."/>
            <person name="Stursova M."/>
            <person name="Spatafora J.W."/>
            <person name="Tedersoo L."/>
            <person name="Vaario L.M."/>
            <person name="Yamada A."/>
            <person name="Yan M."/>
            <person name="Wang P."/>
            <person name="Xu J."/>
            <person name="Bruns T."/>
            <person name="Baldrian P."/>
            <person name="Vilgalys R."/>
            <person name="Dunand C."/>
            <person name="Henrissat B."/>
            <person name="Grigoriev I.V."/>
            <person name="Hibbett D."/>
            <person name="Nagy L.G."/>
            <person name="Martin F.M."/>
        </authorList>
    </citation>
    <scope>NUCLEOTIDE SEQUENCE</scope>
    <source>
        <strain evidence="3">UP504</strain>
    </source>
</reference>
<feature type="compositionally biased region" description="Acidic residues" evidence="1">
    <location>
        <begin position="465"/>
        <end position="475"/>
    </location>
</feature>
<dbReference type="OrthoDB" id="3331822at2759"/>
<dbReference type="EMBL" id="MU129532">
    <property type="protein sequence ID" value="KAF9502907.1"/>
    <property type="molecule type" value="Genomic_DNA"/>
</dbReference>
<gene>
    <name evidence="3" type="ORF">BS47DRAFT_1369932</name>
</gene>
<organism evidence="3 4">
    <name type="scientific">Hydnum rufescens UP504</name>
    <dbReference type="NCBI Taxonomy" id="1448309"/>
    <lineage>
        <taxon>Eukaryota</taxon>
        <taxon>Fungi</taxon>
        <taxon>Dikarya</taxon>
        <taxon>Basidiomycota</taxon>
        <taxon>Agaricomycotina</taxon>
        <taxon>Agaricomycetes</taxon>
        <taxon>Cantharellales</taxon>
        <taxon>Hydnaceae</taxon>
        <taxon>Hydnum</taxon>
    </lineage>
</organism>
<feature type="chain" id="PRO_5040278525" evidence="2">
    <location>
        <begin position="22"/>
        <end position="523"/>
    </location>
</feature>
<evidence type="ECO:0000256" key="1">
    <source>
        <dbReference type="SAM" id="MobiDB-lite"/>
    </source>
</evidence>
<feature type="non-terminal residue" evidence="3">
    <location>
        <position position="523"/>
    </location>
</feature>
<evidence type="ECO:0000256" key="2">
    <source>
        <dbReference type="SAM" id="SignalP"/>
    </source>
</evidence>
<feature type="region of interest" description="Disordered" evidence="1">
    <location>
        <begin position="409"/>
        <end position="523"/>
    </location>
</feature>
<evidence type="ECO:0000313" key="3">
    <source>
        <dbReference type="EMBL" id="KAF9502907.1"/>
    </source>
</evidence>
<accession>A0A9P6AC30</accession>
<feature type="region of interest" description="Disordered" evidence="1">
    <location>
        <begin position="61"/>
        <end position="97"/>
    </location>
</feature>
<evidence type="ECO:0000313" key="4">
    <source>
        <dbReference type="Proteomes" id="UP000886523"/>
    </source>
</evidence>
<keyword evidence="2" id="KW-0732">Signal</keyword>
<comment type="caution">
    <text evidence="3">The sequence shown here is derived from an EMBL/GenBank/DDBJ whole genome shotgun (WGS) entry which is preliminary data.</text>
</comment>
<dbReference type="Proteomes" id="UP000886523">
    <property type="component" value="Unassembled WGS sequence"/>
</dbReference>
<sequence length="523" mass="56961">MLNPPVFLTLNLTIALVVILAGSPLLRPPLGLPSPQVIPHLTHSAIHHSLGILIHENSVILDPPNPNDGNPDVEDDDSVAKEGDTAQIKSQGGPFTDEQVTEVRGIVESMNHELEHKAKEWDRPLESVMQIRNLAISMREWQSAGNPWNAYQALYKKDPKPDHPHHEYVEKVIQPAYHELIAEHGGEDSNAWKKKLKELVDQHNASKAAQAFYIALSLAMMGKVIKQTTKHWKDDLKWMATMNIHGFCGIISGVPDKVASKQNALFTGLPAMKDWLNLSFPKRQYIIEDDSFPHPGLSGATSFMPKSEAKDSKVLCIPWASLPQFLANNELKIENWVAESEFPSLLSLEVSVVQTESWKKLWHTFFQPLDDSTKVRVTQLKHIAQENNGKLPSDTVIISDQFNNPLLTVAQVDGPGEPNKSDANSANGTSVTGSASGPRKRASQGDGPSQKKKKTGPKHPMSAEFIDEPSDDDGPVTDTFENSGGASSIGGQSSGTTWGGTGSSIDGVVNGQFSGNASSGVIN</sequence>
<name>A0A9P6AC30_9AGAM</name>
<dbReference type="AlphaFoldDB" id="A0A9P6AC30"/>
<proteinExistence type="predicted"/>
<protein>
    <submittedName>
        <fullName evidence="3">Uncharacterized protein</fullName>
    </submittedName>
</protein>
<feature type="compositionally biased region" description="Polar residues" evidence="1">
    <location>
        <begin position="421"/>
        <end position="435"/>
    </location>
</feature>
<feature type="compositionally biased region" description="Low complexity" evidence="1">
    <location>
        <begin position="483"/>
        <end position="496"/>
    </location>
</feature>
<keyword evidence="4" id="KW-1185">Reference proteome</keyword>
<feature type="signal peptide" evidence="2">
    <location>
        <begin position="1"/>
        <end position="21"/>
    </location>
</feature>
<feature type="compositionally biased region" description="Polar residues" evidence="1">
    <location>
        <begin position="511"/>
        <end position="523"/>
    </location>
</feature>